<protein>
    <recommendedName>
        <fullName evidence="3">Phosphoribosylglycinamide formyltransferase</fullName>
    </recommendedName>
</protein>
<dbReference type="Proteomes" id="UP000010988">
    <property type="component" value="Unassembled WGS sequence"/>
</dbReference>
<name>L7KM22_9ACTN</name>
<accession>L7KM22</accession>
<reference evidence="1 2" key="1">
    <citation type="submission" date="2012-12" db="EMBL/GenBank/DDBJ databases">
        <title>Whole genome shotgun sequence of Gordonia aichiensis NBRC 108223.</title>
        <authorList>
            <person name="Isaki-Nakamura S."/>
            <person name="Hosoyama A."/>
            <person name="Tsuchikane K."/>
            <person name="Ando Y."/>
            <person name="Baba S."/>
            <person name="Ohji S."/>
            <person name="Hamada M."/>
            <person name="Tamura T."/>
            <person name="Yamazoe A."/>
            <person name="Yamazaki S."/>
            <person name="Fujita N."/>
        </authorList>
    </citation>
    <scope>NUCLEOTIDE SEQUENCE [LARGE SCALE GENOMIC DNA]</scope>
    <source>
        <strain evidence="1 2">NBRC 108223</strain>
    </source>
</reference>
<evidence type="ECO:0000313" key="1">
    <source>
        <dbReference type="EMBL" id="GAC48982.1"/>
    </source>
</evidence>
<dbReference type="eggNOG" id="COG2315">
    <property type="taxonomic scope" value="Bacteria"/>
</dbReference>
<dbReference type="InterPro" id="IPR058532">
    <property type="entry name" value="YjbR/MT2646/Rv2570-like"/>
</dbReference>
<dbReference type="AlphaFoldDB" id="L7KM22"/>
<keyword evidence="2" id="KW-1185">Reference proteome</keyword>
<dbReference type="STRING" id="1220583.GOACH_08_00450"/>
<dbReference type="OrthoDB" id="8479417at2"/>
<dbReference type="SUPFAM" id="SSF142906">
    <property type="entry name" value="YjbR-like"/>
    <property type="match status" value="1"/>
</dbReference>
<comment type="caution">
    <text evidence="1">The sequence shown here is derived from an EMBL/GenBank/DDBJ whole genome shotgun (WGS) entry which is preliminary data.</text>
</comment>
<gene>
    <name evidence="1" type="ORF">GOACH_08_00450</name>
</gene>
<evidence type="ECO:0000313" key="2">
    <source>
        <dbReference type="Proteomes" id="UP000010988"/>
    </source>
</evidence>
<evidence type="ECO:0008006" key="3">
    <source>
        <dbReference type="Google" id="ProtNLM"/>
    </source>
</evidence>
<dbReference type="Pfam" id="PF04237">
    <property type="entry name" value="YjbR"/>
    <property type="match status" value="1"/>
</dbReference>
<dbReference type="RefSeq" id="WP_005174734.1">
    <property type="nucleotide sequence ID" value="NZ_BANR01000008.1"/>
</dbReference>
<sequence length="134" mass="14819">MPHPIVFDDADPVLIRVRSIALALPDTSEVVAHGRPTFRCGKMFGNYGGSVKGGERHDQSLLFIPDASEREALLDDPRFFLPAYLGPYGWVGILLHDWSDWDEVTELLDASYRQVAPKRSLAKLRSIGDAPADG</sequence>
<dbReference type="InterPro" id="IPR038056">
    <property type="entry name" value="YjbR-like_sf"/>
</dbReference>
<organism evidence="1 2">
    <name type="scientific">Gordonia aichiensis NBRC 108223</name>
    <dbReference type="NCBI Taxonomy" id="1220583"/>
    <lineage>
        <taxon>Bacteria</taxon>
        <taxon>Bacillati</taxon>
        <taxon>Actinomycetota</taxon>
        <taxon>Actinomycetes</taxon>
        <taxon>Mycobacteriales</taxon>
        <taxon>Gordoniaceae</taxon>
        <taxon>Gordonia</taxon>
    </lineage>
</organism>
<dbReference type="EMBL" id="BANR01000008">
    <property type="protein sequence ID" value="GAC48982.1"/>
    <property type="molecule type" value="Genomic_DNA"/>
</dbReference>
<proteinExistence type="predicted"/>
<dbReference type="Gene3D" id="3.90.1150.30">
    <property type="match status" value="1"/>
</dbReference>